<dbReference type="PANTHER" id="PTHR38031:SF1">
    <property type="entry name" value="SULFUR CARRIER PROTEIN CYSO"/>
    <property type="match status" value="1"/>
</dbReference>
<gene>
    <name evidence="1" type="ORF">CRU91_08340</name>
</gene>
<dbReference type="OrthoDB" id="9156098at2"/>
<protein>
    <recommendedName>
        <fullName evidence="3">ThiS family protein</fullName>
    </recommendedName>
</protein>
<dbReference type="Proteomes" id="UP000252669">
    <property type="component" value="Unassembled WGS sequence"/>
</dbReference>
<sequence length="91" mass="10319">MAKVYIPTALRLFTNGQFEIALTGENIKDIVGNLVDEYQDLKNHLFTSEGKLRSFVNIYLNEEDIRTLDNLETKVYEDDKIILVPSIAGGL</sequence>
<evidence type="ECO:0008006" key="3">
    <source>
        <dbReference type="Google" id="ProtNLM"/>
    </source>
</evidence>
<comment type="caution">
    <text evidence="1">The sequence shown here is derived from an EMBL/GenBank/DDBJ whole genome shotgun (WGS) entry which is preliminary data.</text>
</comment>
<dbReference type="InterPro" id="IPR052045">
    <property type="entry name" value="Sulfur_Carrier/Prot_Modifier"/>
</dbReference>
<dbReference type="EMBL" id="PDKB01000013">
    <property type="protein sequence ID" value="RBQ28693.1"/>
    <property type="molecule type" value="Genomic_DNA"/>
</dbReference>
<dbReference type="AlphaFoldDB" id="A0A366MS63"/>
<dbReference type="RefSeq" id="WP_113894773.1">
    <property type="nucleotide sequence ID" value="NZ_JANJGA010000013.1"/>
</dbReference>
<evidence type="ECO:0000313" key="1">
    <source>
        <dbReference type="EMBL" id="RBQ28693.1"/>
    </source>
</evidence>
<dbReference type="PANTHER" id="PTHR38031">
    <property type="entry name" value="SULFUR CARRIER PROTEIN SLR0821-RELATED"/>
    <property type="match status" value="1"/>
</dbReference>
<reference evidence="1 2" key="1">
    <citation type="submission" date="2017-10" db="EMBL/GenBank/DDBJ databases">
        <title>Genomics of the genus Arcobacter.</title>
        <authorList>
            <person name="Perez-Cataluna A."/>
            <person name="Figueras M.J."/>
        </authorList>
    </citation>
    <scope>NUCLEOTIDE SEQUENCE [LARGE SCALE GENOMIC DNA]</scope>
    <source>
        <strain evidence="1 2">CECT 9230</strain>
    </source>
</reference>
<dbReference type="InterPro" id="IPR016155">
    <property type="entry name" value="Mopterin_synth/thiamin_S_b"/>
</dbReference>
<evidence type="ECO:0000313" key="2">
    <source>
        <dbReference type="Proteomes" id="UP000252669"/>
    </source>
</evidence>
<accession>A0A366MS63</accession>
<name>A0A366MS63_9BACT</name>
<dbReference type="InterPro" id="IPR003749">
    <property type="entry name" value="ThiS/MoaD-like"/>
</dbReference>
<dbReference type="InterPro" id="IPR012675">
    <property type="entry name" value="Beta-grasp_dom_sf"/>
</dbReference>
<dbReference type="SUPFAM" id="SSF54285">
    <property type="entry name" value="MoaD/ThiS"/>
    <property type="match status" value="1"/>
</dbReference>
<organism evidence="1 2">
    <name type="scientific">Aliarcobacter vitoriensis</name>
    <dbReference type="NCBI Taxonomy" id="2011099"/>
    <lineage>
        <taxon>Bacteria</taxon>
        <taxon>Pseudomonadati</taxon>
        <taxon>Campylobacterota</taxon>
        <taxon>Epsilonproteobacteria</taxon>
        <taxon>Campylobacterales</taxon>
        <taxon>Arcobacteraceae</taxon>
        <taxon>Aliarcobacter</taxon>
    </lineage>
</organism>
<proteinExistence type="predicted"/>
<dbReference type="Gene3D" id="3.10.20.30">
    <property type="match status" value="1"/>
</dbReference>
<keyword evidence="2" id="KW-1185">Reference proteome</keyword>
<dbReference type="Pfam" id="PF02597">
    <property type="entry name" value="ThiS"/>
    <property type="match status" value="1"/>
</dbReference>